<dbReference type="CDD" id="cd17766">
    <property type="entry name" value="futalosine_nucleosidase_MqnB"/>
    <property type="match status" value="1"/>
</dbReference>
<dbReference type="KEGG" id="dph:EHF33_08980"/>
<evidence type="ECO:0000313" key="4">
    <source>
        <dbReference type="EMBL" id="AZI43882.1"/>
    </source>
</evidence>
<name>A0A3G8YF27_9DEIO</name>
<keyword evidence="1 4" id="KW-0378">Hydrolase</keyword>
<dbReference type="GO" id="GO:0009234">
    <property type="term" value="P:menaquinone biosynthetic process"/>
    <property type="evidence" value="ECO:0007669"/>
    <property type="project" value="UniProtKB-UniRule"/>
</dbReference>
<dbReference type="EC" id="3.2.2.26" evidence="1 2"/>
<dbReference type="UniPathway" id="UPA00079"/>
<dbReference type="GO" id="GO:0005829">
    <property type="term" value="C:cytosol"/>
    <property type="evidence" value="ECO:0007669"/>
    <property type="project" value="TreeGrafter"/>
</dbReference>
<keyword evidence="1" id="KW-0474">Menaquinone biosynthesis</keyword>
<comment type="function">
    <text evidence="1">Catalyzes the hydrolysis of futalosine (FL) to dehypoxanthine futalosine (DHFL) and hypoxanthine, a step in the biosynthesis of menaquinone (MK, vitamin K2).</text>
</comment>
<dbReference type="InterPro" id="IPR000845">
    <property type="entry name" value="Nucleoside_phosphorylase_d"/>
</dbReference>
<dbReference type="HAMAP" id="MF_00991">
    <property type="entry name" value="MqnB"/>
    <property type="match status" value="1"/>
</dbReference>
<feature type="domain" description="Nucleoside phosphorylase" evidence="3">
    <location>
        <begin position="8"/>
        <end position="184"/>
    </location>
</feature>
<dbReference type="Gene3D" id="3.40.50.1580">
    <property type="entry name" value="Nucleoside phosphorylase domain"/>
    <property type="match status" value="1"/>
</dbReference>
<evidence type="ECO:0000256" key="1">
    <source>
        <dbReference type="HAMAP-Rule" id="MF_00991"/>
    </source>
</evidence>
<dbReference type="GO" id="GO:0008782">
    <property type="term" value="F:adenosylhomocysteine nucleosidase activity"/>
    <property type="evidence" value="ECO:0007669"/>
    <property type="project" value="TreeGrafter"/>
</dbReference>
<sequence length="207" mass="20437">MVATAGEAERLYALNVSGVEIQVVVSGVGAVAAALATQAALSASSYDLTISAGIGGAFEGSGLTVGGVALACEIVQADLGAWDGSSFLPLSALGLEVAAGNTGRFACWPASLSLGVPCGPFITVSSVTGSVAGAAELLRRVPGALVEGMEGAGVAHAALLAGVPVAEVRGISNFVGLRDRAAWRISEALAGLDTGLRRVLECLAESE</sequence>
<dbReference type="AlphaFoldDB" id="A0A3G8YF27"/>
<dbReference type="Pfam" id="PF01048">
    <property type="entry name" value="PNP_UDP_1"/>
    <property type="match status" value="1"/>
</dbReference>
<proteinExistence type="inferred from homology"/>
<evidence type="ECO:0000259" key="3">
    <source>
        <dbReference type="Pfam" id="PF01048"/>
    </source>
</evidence>
<dbReference type="GO" id="GO:0008930">
    <property type="term" value="F:methylthioadenosine nucleosidase activity"/>
    <property type="evidence" value="ECO:0007669"/>
    <property type="project" value="TreeGrafter"/>
</dbReference>
<accession>A0A3G8YF27</accession>
<keyword evidence="5" id="KW-1185">Reference proteome</keyword>
<gene>
    <name evidence="1 4" type="primary">mqnB</name>
    <name evidence="4" type="ORF">EHF33_08980</name>
</gene>
<dbReference type="GO" id="GO:0009116">
    <property type="term" value="P:nucleoside metabolic process"/>
    <property type="evidence" value="ECO:0007669"/>
    <property type="project" value="InterPro"/>
</dbReference>
<reference evidence="4 5" key="1">
    <citation type="submission" date="2018-11" db="EMBL/GenBank/DDBJ databases">
        <title>Deinococcus shelandsis sp. nov., isolated from South Shetland Islands soil of Antarctica.</title>
        <authorList>
            <person name="Tian J."/>
        </authorList>
    </citation>
    <scope>NUCLEOTIDE SEQUENCE [LARGE SCALE GENOMIC DNA]</scope>
    <source>
        <strain evidence="4 5">S14-83T</strain>
    </source>
</reference>
<dbReference type="InterPro" id="IPR035994">
    <property type="entry name" value="Nucleoside_phosphorylase_sf"/>
</dbReference>
<dbReference type="GO" id="GO:0019284">
    <property type="term" value="P:L-methionine salvage from S-adenosylmethionine"/>
    <property type="evidence" value="ECO:0007669"/>
    <property type="project" value="TreeGrafter"/>
</dbReference>
<comment type="pathway">
    <text evidence="1">Quinol/quinone metabolism; menaquinone biosynthesis.</text>
</comment>
<comment type="catalytic activity">
    <reaction evidence="1">
        <text>futalosine + H2O = dehypoxanthine futalosine + hypoxanthine</text>
        <dbReference type="Rhea" id="RHEA:25904"/>
        <dbReference type="ChEBI" id="CHEBI:15377"/>
        <dbReference type="ChEBI" id="CHEBI:17368"/>
        <dbReference type="ChEBI" id="CHEBI:58863"/>
        <dbReference type="ChEBI" id="CHEBI:58864"/>
        <dbReference type="EC" id="3.2.2.26"/>
    </reaction>
</comment>
<keyword evidence="4" id="KW-0326">Glycosidase</keyword>
<dbReference type="EMBL" id="CP034183">
    <property type="protein sequence ID" value="AZI43882.1"/>
    <property type="molecule type" value="Genomic_DNA"/>
</dbReference>
<organism evidence="4 5">
    <name type="scientific">Deinococcus psychrotolerans</name>
    <dbReference type="NCBI Taxonomy" id="2489213"/>
    <lineage>
        <taxon>Bacteria</taxon>
        <taxon>Thermotogati</taxon>
        <taxon>Deinococcota</taxon>
        <taxon>Deinococci</taxon>
        <taxon>Deinococcales</taxon>
        <taxon>Deinococcaceae</taxon>
        <taxon>Deinococcus</taxon>
    </lineage>
</organism>
<comment type="similarity">
    <text evidence="1">Belongs to the PNP/UDP phosphorylase family. Futalosine hydrolase subfamily.</text>
</comment>
<evidence type="ECO:0000256" key="2">
    <source>
        <dbReference type="NCBIfam" id="TIGR03664"/>
    </source>
</evidence>
<dbReference type="PANTHER" id="PTHR46832:SF2">
    <property type="entry name" value="FUTALOSINE HYDROLASE"/>
    <property type="match status" value="1"/>
</dbReference>
<dbReference type="NCBIfam" id="TIGR03664">
    <property type="entry name" value="fut_nucase"/>
    <property type="match status" value="1"/>
</dbReference>
<dbReference type="SUPFAM" id="SSF53167">
    <property type="entry name" value="Purine and uridine phosphorylases"/>
    <property type="match status" value="1"/>
</dbReference>
<dbReference type="Proteomes" id="UP000276417">
    <property type="component" value="Chromosome 1"/>
</dbReference>
<dbReference type="OrthoDB" id="9788270at2"/>
<dbReference type="PANTHER" id="PTHR46832">
    <property type="entry name" value="5'-METHYLTHIOADENOSINE/S-ADENOSYLHOMOCYSTEINE NUCLEOSIDASE"/>
    <property type="match status" value="1"/>
</dbReference>
<protein>
    <recommendedName>
        <fullName evidence="1 2">Futalosine hydrolase</fullName>
        <shortName evidence="1">FL hydrolase</shortName>
        <ecNumber evidence="1 2">3.2.2.26</ecNumber>
    </recommendedName>
    <alternativeName>
        <fullName evidence="1">Futalosine nucleosidase</fullName>
    </alternativeName>
    <alternativeName>
        <fullName evidence="1">Menaquinone biosynthetic enzyme MqnB</fullName>
    </alternativeName>
</protein>
<dbReference type="InterPro" id="IPR019963">
    <property type="entry name" value="FL_hydrolase_MqnB"/>
</dbReference>
<evidence type="ECO:0000313" key="5">
    <source>
        <dbReference type="Proteomes" id="UP000276417"/>
    </source>
</evidence>